<comment type="similarity">
    <text evidence="1">Belongs to the LysR transcriptional regulatory family.</text>
</comment>
<dbReference type="Gene3D" id="3.40.190.290">
    <property type="match status" value="1"/>
</dbReference>
<dbReference type="Pfam" id="PF03466">
    <property type="entry name" value="LysR_substrate"/>
    <property type="match status" value="1"/>
</dbReference>
<reference evidence="6 7" key="1">
    <citation type="submission" date="2017-10" db="EMBL/GenBank/DDBJ databases">
        <title>Genome announcement of Methylocella silvestris TVC from permafrost.</title>
        <authorList>
            <person name="Wang J."/>
            <person name="Geng K."/>
            <person name="Ul-Haque F."/>
            <person name="Crombie A.T."/>
            <person name="Street L.E."/>
            <person name="Wookey P.A."/>
            <person name="Murrell J.C."/>
            <person name="Pratscher J."/>
        </authorList>
    </citation>
    <scope>NUCLEOTIDE SEQUENCE [LARGE SCALE GENOMIC DNA]</scope>
    <source>
        <strain evidence="6 7">TVC</strain>
    </source>
</reference>
<dbReference type="InterPro" id="IPR036390">
    <property type="entry name" value="WH_DNA-bd_sf"/>
</dbReference>
<evidence type="ECO:0000313" key="6">
    <source>
        <dbReference type="EMBL" id="PNG26025.1"/>
    </source>
</evidence>
<evidence type="ECO:0000256" key="3">
    <source>
        <dbReference type="ARBA" id="ARBA00023125"/>
    </source>
</evidence>
<accession>A0A2J7TGY1</accession>
<keyword evidence="4" id="KW-0804">Transcription</keyword>
<dbReference type="Pfam" id="PF00126">
    <property type="entry name" value="HTH_1"/>
    <property type="match status" value="1"/>
</dbReference>
<dbReference type="OrthoDB" id="9775392at2"/>
<dbReference type="PANTHER" id="PTHR30419">
    <property type="entry name" value="HTH-TYPE TRANSCRIPTIONAL REGULATOR YBHD"/>
    <property type="match status" value="1"/>
</dbReference>
<dbReference type="SUPFAM" id="SSF53850">
    <property type="entry name" value="Periplasmic binding protein-like II"/>
    <property type="match status" value="1"/>
</dbReference>
<gene>
    <name evidence="6" type="ORF">CR492_10550</name>
</gene>
<dbReference type="GO" id="GO:0003700">
    <property type="term" value="F:DNA-binding transcription factor activity"/>
    <property type="evidence" value="ECO:0007669"/>
    <property type="project" value="InterPro"/>
</dbReference>
<protein>
    <submittedName>
        <fullName evidence="6">LysR family transcriptional regulator</fullName>
    </submittedName>
</protein>
<dbReference type="GO" id="GO:0003677">
    <property type="term" value="F:DNA binding"/>
    <property type="evidence" value="ECO:0007669"/>
    <property type="project" value="UniProtKB-KW"/>
</dbReference>
<dbReference type="InterPro" id="IPR005119">
    <property type="entry name" value="LysR_subst-bd"/>
</dbReference>
<dbReference type="RefSeq" id="WP_102843708.1">
    <property type="nucleotide sequence ID" value="NZ_PDZR01000010.1"/>
</dbReference>
<dbReference type="AlphaFoldDB" id="A0A2J7TGY1"/>
<name>A0A2J7TGY1_METSI</name>
<dbReference type="CDD" id="cd05466">
    <property type="entry name" value="PBP2_LTTR_substrate"/>
    <property type="match status" value="1"/>
</dbReference>
<dbReference type="PRINTS" id="PR00039">
    <property type="entry name" value="HTHLYSR"/>
</dbReference>
<dbReference type="FunFam" id="1.10.10.10:FF:000001">
    <property type="entry name" value="LysR family transcriptional regulator"/>
    <property type="match status" value="1"/>
</dbReference>
<feature type="domain" description="HTH lysR-type" evidence="5">
    <location>
        <begin position="1"/>
        <end position="57"/>
    </location>
</feature>
<dbReference type="InterPro" id="IPR036388">
    <property type="entry name" value="WH-like_DNA-bd_sf"/>
</dbReference>
<proteinExistence type="inferred from homology"/>
<evidence type="ECO:0000259" key="5">
    <source>
        <dbReference type="PROSITE" id="PS50931"/>
    </source>
</evidence>
<dbReference type="Proteomes" id="UP000236286">
    <property type="component" value="Unassembled WGS sequence"/>
</dbReference>
<dbReference type="InterPro" id="IPR050950">
    <property type="entry name" value="HTH-type_LysR_regulators"/>
</dbReference>
<organism evidence="6 7">
    <name type="scientific">Methylocella silvestris</name>
    <dbReference type="NCBI Taxonomy" id="199596"/>
    <lineage>
        <taxon>Bacteria</taxon>
        <taxon>Pseudomonadati</taxon>
        <taxon>Pseudomonadota</taxon>
        <taxon>Alphaproteobacteria</taxon>
        <taxon>Hyphomicrobiales</taxon>
        <taxon>Beijerinckiaceae</taxon>
        <taxon>Methylocella</taxon>
    </lineage>
</organism>
<dbReference type="EMBL" id="PDZR01000010">
    <property type="protein sequence ID" value="PNG26025.1"/>
    <property type="molecule type" value="Genomic_DNA"/>
</dbReference>
<sequence length="299" mass="33197">MIEKLEFLLALARERNFSRAAEFCGVTQPTLSAGIKQLEETLGVLLVNRSSRFHSLTPDGERVLEWAKRIVADARAMRQEIRSPNKSLIGHLTLAVVPTALGMVQKLTIPFREKHPQVRFTILSQTSREILIMLDGLQIDAGLTYVDNEPLGHIRATPLYRERYSLLTSADQPLGDRATVTWKEVAKIPLCLLTPDMQNRRIIDRMLASSASNDTPMLESNSMVVLAAHVRTGRWASIIPETFADILDSTQALRSIPIVEPKEVQTIGLVLPRREPMPPLSRALLAEATRLAAIEGVGA</sequence>
<keyword evidence="2" id="KW-0805">Transcription regulation</keyword>
<dbReference type="PROSITE" id="PS50931">
    <property type="entry name" value="HTH_LYSR"/>
    <property type="match status" value="1"/>
</dbReference>
<dbReference type="PANTHER" id="PTHR30419:SF31">
    <property type="entry name" value="BLR3139 PROTEIN"/>
    <property type="match status" value="1"/>
</dbReference>
<evidence type="ECO:0000256" key="4">
    <source>
        <dbReference type="ARBA" id="ARBA00023163"/>
    </source>
</evidence>
<dbReference type="GO" id="GO:0005829">
    <property type="term" value="C:cytosol"/>
    <property type="evidence" value="ECO:0007669"/>
    <property type="project" value="TreeGrafter"/>
</dbReference>
<dbReference type="Gene3D" id="1.10.10.10">
    <property type="entry name" value="Winged helix-like DNA-binding domain superfamily/Winged helix DNA-binding domain"/>
    <property type="match status" value="1"/>
</dbReference>
<evidence type="ECO:0000256" key="1">
    <source>
        <dbReference type="ARBA" id="ARBA00009437"/>
    </source>
</evidence>
<evidence type="ECO:0000313" key="7">
    <source>
        <dbReference type="Proteomes" id="UP000236286"/>
    </source>
</evidence>
<evidence type="ECO:0000256" key="2">
    <source>
        <dbReference type="ARBA" id="ARBA00023015"/>
    </source>
</evidence>
<dbReference type="SUPFAM" id="SSF46785">
    <property type="entry name" value="Winged helix' DNA-binding domain"/>
    <property type="match status" value="1"/>
</dbReference>
<dbReference type="InterPro" id="IPR000847">
    <property type="entry name" value="LysR_HTH_N"/>
</dbReference>
<comment type="caution">
    <text evidence="6">The sequence shown here is derived from an EMBL/GenBank/DDBJ whole genome shotgun (WGS) entry which is preliminary data.</text>
</comment>
<keyword evidence="3" id="KW-0238">DNA-binding</keyword>